<evidence type="ECO:0000256" key="1">
    <source>
        <dbReference type="ARBA" id="ARBA00022450"/>
    </source>
</evidence>
<dbReference type="InterPro" id="IPR050091">
    <property type="entry name" value="PKS_NRPS_Biosynth_Enz"/>
</dbReference>
<keyword evidence="4" id="KW-0012">Acyltransferase</keyword>
<dbReference type="InterPro" id="IPR036736">
    <property type="entry name" value="ACP-like_sf"/>
</dbReference>
<dbReference type="GO" id="GO:0031177">
    <property type="term" value="F:phosphopantetheine binding"/>
    <property type="evidence" value="ECO:0007669"/>
    <property type="project" value="InterPro"/>
</dbReference>
<dbReference type="Pfam" id="PF14765">
    <property type="entry name" value="PS-DH"/>
    <property type="match status" value="1"/>
</dbReference>
<dbReference type="RefSeq" id="WP_124773854.1">
    <property type="nucleotide sequence ID" value="NZ_QGSZ01000224.1"/>
</dbReference>
<feature type="region of interest" description="C-terminal hotdog fold" evidence="5">
    <location>
        <begin position="1481"/>
        <end position="1621"/>
    </location>
</feature>
<dbReference type="Gene3D" id="3.10.129.110">
    <property type="entry name" value="Polyketide synthase dehydratase"/>
    <property type="match status" value="1"/>
</dbReference>
<dbReference type="SMART" id="SM01294">
    <property type="entry name" value="PKS_PP_betabranch"/>
    <property type="match status" value="1"/>
</dbReference>
<evidence type="ECO:0000256" key="4">
    <source>
        <dbReference type="ARBA" id="ARBA00023315"/>
    </source>
</evidence>
<feature type="domain" description="Carrier" evidence="7">
    <location>
        <begin position="1740"/>
        <end position="1815"/>
    </location>
</feature>
<dbReference type="InterPro" id="IPR014043">
    <property type="entry name" value="Acyl_transferase_dom"/>
</dbReference>
<feature type="region of interest" description="N-terminal hotdog fold" evidence="5">
    <location>
        <begin position="1335"/>
        <end position="1463"/>
    </location>
</feature>
<dbReference type="InterPro" id="IPR014031">
    <property type="entry name" value="Ketoacyl_synth_C"/>
</dbReference>
<sequence length="1818" mass="193076">MTDELEPIAVIGMAGRFPGADDVEQLWQNLIAGRESVRFPSEDELLAAGVPRSTLDDPTYVRAVAEAAQLDMFDAALFGMTAREARTSDPQLRLFLETAHAAVENAGYDPDSVTDVGVFGAAGTNRYVDLYLRPKPGTPTGITGLAVGTWNNLGSLATMVSYKLDFTGPAMSVQTACSSSLVAIHQAVAAIRNGECEIALAGGVEVEMPVTHGYRWAMDGPFSRDGHCRPFDAAASGTIFGSGVGVVVLKKLSQALTDGDAVRAVVRATAVNNDGARKVGFTAPGVTGQTNVVLEAMMMAGADVNHVGLVEAHATGTMLGDPIEVAALLAAYRRLGHPGDGTVALGSVKANVGHLGHASGVTSFIRAVLSLERERIAPTINVSAVNPKLELDGSPFHLPSEPTPWPRRSDRPRLAAVSSLGIGGTNAHAVLQEAPLRVAEPAVARPRLLVWSAATTTARDTYQERLRSHLADHGERTFAATVLTLQHGRRDYPHRAALLAENAAEAVTGLAAGDVNSVVRGSGDRRELAFLFPGQGAQHAGMVQDLYQQEPRFAEALDETLHLFSAAGTDVAHAWRTGDDTQLAATIVAQPLLFAVEYALAQLWRSWGVVPHRLLGHSIGELTAAAVAEVVSLSDAVALVAIRARAMNRMPAGGMLAVAANSDDLADLLSVEVGIAAVNGPRQTVLAGPRDALEGLAGTLRERGLRSRPIRTAHAFHTEAMREAADEFRSAFGDVALRAPRIPIVSAATGATMTAQQATDPTFWADQLVDPVLFGPALEHLLTQGPHMLIEVGPGQTLRSLSRSHHALADGGHLAVASLPPRRPNPGEDQSAVLRSLAAVWTDGHDVDWNAVGHGEQVVRTPLPVYPYQRERFWADPSATAAVEGTSPAPDNPPTSERDHSVAAPDTDDPTEEQLTGDTPADESPFSVPCWIPAPHRADGSPDTAPYALLLAEEDRARDLAIALQRAGIRMVPVPATRESGSTERSFHLPVRRQAELGDLLRDVAAAGRQPLMLVHAWGLSGTAAERTDVAALQRPFRQLHEVARLVSRVSGVADGARIVVLTRQAVDISGAEGVRPEHALLPPLAATIAEEDRRLTIRLIDLGERVADDDLAAELADQDGSPVVALRGEFRWVPAERRLEVVSGTSPTVRRNGVYLITGGGGGIGIEVARGLARTGQQPVLVLVGRSGSVPGEVVDELGALGATVEAHGCDVADAPALGHLVDEVTSRWGPVNGVLHLAGRIGSGTVQFTDAADSEATFAPKMAGALSLESVFAKRQRLDFFVCFSSRAALGGQSGGADYAAANAYLDTFVRDTPLVADRLLSIDWPAWQSVGMAAGGMLLSAAGKAPARPWQTVLSAENDPVTDEHRLGDVPVVPGTRHLDLVVDAFRAEILDGADEPVQLNDVVFQRMLELTSPRRVEVAFHPDGENWSFAVSSAPLTTSSPTDVQTHVRGRVAAWRPDADAPAPRHIDLAELRATLTEHRPLPPFGTDRQAFTLGPRWRTYQQVQAHPAGDSQLLVLALPEEYQDEALRHAVHPTLMDAATTSVRDLDKDDIHVPFMYRSVVVHGRLPGRILSHIRRRPDATANSIMADLDVLDEDGTVLVEVRGFTMRRATDPAALVSPRGADGAAESVGIPPEIGVDLLMTLLAARTPRQVAVRRFRDGRPEPSSADLWTTAAREETRARRPVPVPRPPTPATGRHGPSTPAVAIPTATPAQASAIAEPPPPPPPPPTIAEPPPAPSELADQVRELWTAATGVVDLGDDQDFFALGGDSLIAVELMSQVRDRFGVDLSIGAIFDYPTLGSFIEELRRLGAGR</sequence>
<dbReference type="PANTHER" id="PTHR43775:SF51">
    <property type="entry name" value="INACTIVE PHENOLPHTHIOCEROL SYNTHESIS POLYKETIDE SYNTHASE TYPE I PKS1-RELATED"/>
    <property type="match status" value="1"/>
</dbReference>
<dbReference type="InterPro" id="IPR032821">
    <property type="entry name" value="PKS_assoc"/>
</dbReference>
<dbReference type="SMART" id="SM00823">
    <property type="entry name" value="PKS_PP"/>
    <property type="match status" value="1"/>
</dbReference>
<dbReference type="InterPro" id="IPR049552">
    <property type="entry name" value="PKS_DH_N"/>
</dbReference>
<dbReference type="InterPro" id="IPR014030">
    <property type="entry name" value="Ketoacyl_synth_N"/>
</dbReference>
<dbReference type="SUPFAM" id="SSF51735">
    <property type="entry name" value="NAD(P)-binding Rossmann-fold domains"/>
    <property type="match status" value="2"/>
</dbReference>
<dbReference type="SMART" id="SM00826">
    <property type="entry name" value="PKS_DH"/>
    <property type="match status" value="1"/>
</dbReference>
<keyword evidence="3" id="KW-0808">Transferase</keyword>
<dbReference type="Proteomes" id="UP000282312">
    <property type="component" value="Unassembled WGS sequence"/>
</dbReference>
<dbReference type="Gene3D" id="1.10.1200.10">
    <property type="entry name" value="ACP-like"/>
    <property type="match status" value="1"/>
</dbReference>
<dbReference type="InterPro" id="IPR049900">
    <property type="entry name" value="PKS_mFAS_DH"/>
</dbReference>
<dbReference type="PANTHER" id="PTHR43775">
    <property type="entry name" value="FATTY ACID SYNTHASE"/>
    <property type="match status" value="1"/>
</dbReference>
<evidence type="ECO:0000313" key="11">
    <source>
        <dbReference type="Proteomes" id="UP000282312"/>
    </source>
</evidence>
<dbReference type="InterPro" id="IPR016036">
    <property type="entry name" value="Malonyl_transacylase_ACP-bd"/>
</dbReference>
<dbReference type="Pfam" id="PF00698">
    <property type="entry name" value="Acyl_transf_1"/>
    <property type="match status" value="1"/>
</dbReference>
<dbReference type="Gene3D" id="3.40.50.720">
    <property type="entry name" value="NAD(P)-binding Rossmann-like Domain"/>
    <property type="match status" value="1"/>
</dbReference>
<dbReference type="SMART" id="SM00827">
    <property type="entry name" value="PKS_AT"/>
    <property type="match status" value="1"/>
</dbReference>
<dbReference type="InterPro" id="IPR016039">
    <property type="entry name" value="Thiolase-like"/>
</dbReference>
<keyword evidence="2" id="KW-0597">Phosphoprotein</keyword>
<dbReference type="InterPro" id="IPR020807">
    <property type="entry name" value="PKS_DH"/>
</dbReference>
<dbReference type="InterPro" id="IPR042104">
    <property type="entry name" value="PKS_dehydratase_sf"/>
</dbReference>
<accession>A0A3N9WKK9</accession>
<evidence type="ECO:0000256" key="6">
    <source>
        <dbReference type="SAM" id="MobiDB-lite"/>
    </source>
</evidence>
<dbReference type="PROSITE" id="PS52004">
    <property type="entry name" value="KS3_2"/>
    <property type="match status" value="1"/>
</dbReference>
<dbReference type="SUPFAM" id="SSF52151">
    <property type="entry name" value="FabD/lysophospholipase-like"/>
    <property type="match status" value="1"/>
</dbReference>
<evidence type="ECO:0000259" key="8">
    <source>
        <dbReference type="PROSITE" id="PS52004"/>
    </source>
</evidence>
<dbReference type="InterPro" id="IPR009081">
    <property type="entry name" value="PP-bd_ACP"/>
</dbReference>
<dbReference type="InterPro" id="IPR057326">
    <property type="entry name" value="KR_dom"/>
</dbReference>
<dbReference type="Pfam" id="PF02801">
    <property type="entry name" value="Ketoacyl-synt_C"/>
    <property type="match status" value="1"/>
</dbReference>
<dbReference type="PROSITE" id="PS52019">
    <property type="entry name" value="PKS_MFAS_DH"/>
    <property type="match status" value="1"/>
</dbReference>
<feature type="domain" description="Ketosynthase family 3 (KS3)" evidence="8">
    <location>
        <begin position="5"/>
        <end position="433"/>
    </location>
</feature>
<dbReference type="SUPFAM" id="SSF47336">
    <property type="entry name" value="ACP-like"/>
    <property type="match status" value="1"/>
</dbReference>
<evidence type="ECO:0000256" key="2">
    <source>
        <dbReference type="ARBA" id="ARBA00022553"/>
    </source>
</evidence>
<dbReference type="SMART" id="SM00822">
    <property type="entry name" value="PKS_KR"/>
    <property type="match status" value="1"/>
</dbReference>
<dbReference type="Pfam" id="PF08659">
    <property type="entry name" value="KR"/>
    <property type="match status" value="1"/>
</dbReference>
<dbReference type="CDD" id="cd00833">
    <property type="entry name" value="PKS"/>
    <property type="match status" value="1"/>
</dbReference>
<dbReference type="GO" id="GO:0004315">
    <property type="term" value="F:3-oxoacyl-[acyl-carrier-protein] synthase activity"/>
    <property type="evidence" value="ECO:0007669"/>
    <property type="project" value="InterPro"/>
</dbReference>
<feature type="compositionally biased region" description="Pro residues" evidence="6">
    <location>
        <begin position="1724"/>
        <end position="1742"/>
    </location>
</feature>
<keyword evidence="11" id="KW-1185">Reference proteome</keyword>
<evidence type="ECO:0000256" key="3">
    <source>
        <dbReference type="ARBA" id="ARBA00022679"/>
    </source>
</evidence>
<dbReference type="Pfam" id="PF21089">
    <property type="entry name" value="PKS_DH_N"/>
    <property type="match status" value="1"/>
</dbReference>
<dbReference type="Pfam" id="PF00550">
    <property type="entry name" value="PP-binding"/>
    <property type="match status" value="1"/>
</dbReference>
<dbReference type="InterPro" id="IPR036291">
    <property type="entry name" value="NAD(P)-bd_dom_sf"/>
</dbReference>
<dbReference type="Gene3D" id="3.40.366.10">
    <property type="entry name" value="Malonyl-Coenzyme A Acyl Carrier Protein, domain 2"/>
    <property type="match status" value="1"/>
</dbReference>
<dbReference type="Gene3D" id="3.40.47.10">
    <property type="match status" value="1"/>
</dbReference>
<feature type="compositionally biased region" description="Low complexity" evidence="6">
    <location>
        <begin position="1706"/>
        <end position="1723"/>
    </location>
</feature>
<dbReference type="InterPro" id="IPR020841">
    <property type="entry name" value="PKS_Beta-ketoAc_synthase_dom"/>
</dbReference>
<feature type="domain" description="PKS/mFAS DH" evidence="9">
    <location>
        <begin position="1335"/>
        <end position="1621"/>
    </location>
</feature>
<name>A0A3N9WKK9_9ACTN</name>
<dbReference type="EMBL" id="QGSZ01000224">
    <property type="protein sequence ID" value="RQX01381.1"/>
    <property type="molecule type" value="Genomic_DNA"/>
</dbReference>
<dbReference type="Gene3D" id="3.30.70.3290">
    <property type="match status" value="1"/>
</dbReference>
<dbReference type="InterPro" id="IPR001227">
    <property type="entry name" value="Ac_transferase_dom_sf"/>
</dbReference>
<feature type="active site" description="Proton acceptor; for dehydratase activity" evidence="5">
    <location>
        <position position="1368"/>
    </location>
</feature>
<proteinExistence type="predicted"/>
<protein>
    <submittedName>
        <fullName evidence="10">Uncharacterized protein</fullName>
    </submittedName>
</protein>
<feature type="region of interest" description="Disordered" evidence="6">
    <location>
        <begin position="1661"/>
        <end position="1744"/>
    </location>
</feature>
<dbReference type="GO" id="GO:0006633">
    <property type="term" value="P:fatty acid biosynthetic process"/>
    <property type="evidence" value="ECO:0007669"/>
    <property type="project" value="InterPro"/>
</dbReference>
<dbReference type="InterPro" id="IPR020806">
    <property type="entry name" value="PKS_PP-bd"/>
</dbReference>
<dbReference type="PROSITE" id="PS50075">
    <property type="entry name" value="CARRIER"/>
    <property type="match status" value="1"/>
</dbReference>
<dbReference type="SUPFAM" id="SSF53901">
    <property type="entry name" value="Thiolase-like"/>
    <property type="match status" value="1"/>
</dbReference>
<evidence type="ECO:0000259" key="9">
    <source>
        <dbReference type="PROSITE" id="PS52019"/>
    </source>
</evidence>
<dbReference type="OrthoDB" id="3406074at2"/>
<keyword evidence="1" id="KW-0596">Phosphopantetheine</keyword>
<dbReference type="InterPro" id="IPR049551">
    <property type="entry name" value="PKS_DH_C"/>
</dbReference>
<evidence type="ECO:0000256" key="5">
    <source>
        <dbReference type="PROSITE-ProRule" id="PRU01363"/>
    </source>
</evidence>
<dbReference type="SMART" id="SM00825">
    <property type="entry name" value="PKS_KS"/>
    <property type="match status" value="1"/>
</dbReference>
<reference evidence="10 11" key="1">
    <citation type="submission" date="2018-05" db="EMBL/GenBank/DDBJ databases">
        <title>Micromonospora from Atacama Desert.</title>
        <authorList>
            <person name="Carro L."/>
            <person name="Goodfellow M."/>
            <person name="Klenk H.-P."/>
        </authorList>
    </citation>
    <scope>NUCLEOTIDE SEQUENCE [LARGE SCALE GENOMIC DNA]</scope>
    <source>
        <strain evidence="10 11">LB39</strain>
    </source>
</reference>
<dbReference type="Pfam" id="PF16197">
    <property type="entry name" value="KAsynt_C_assoc"/>
    <property type="match status" value="1"/>
</dbReference>
<dbReference type="InterPro" id="IPR018201">
    <property type="entry name" value="Ketoacyl_synth_AS"/>
</dbReference>
<evidence type="ECO:0000259" key="7">
    <source>
        <dbReference type="PROSITE" id="PS50075"/>
    </source>
</evidence>
<dbReference type="Pfam" id="PF00109">
    <property type="entry name" value="ketoacyl-synt"/>
    <property type="match status" value="1"/>
</dbReference>
<comment type="caution">
    <text evidence="10">The sequence shown here is derived from an EMBL/GenBank/DDBJ whole genome shotgun (WGS) entry which is preliminary data.</text>
</comment>
<gene>
    <name evidence="10" type="ORF">DLJ59_18320</name>
</gene>
<feature type="active site" description="Proton donor; for dehydratase activity" evidence="5">
    <location>
        <position position="1542"/>
    </location>
</feature>
<dbReference type="PROSITE" id="PS00606">
    <property type="entry name" value="KS3_1"/>
    <property type="match status" value="1"/>
</dbReference>
<dbReference type="InterPro" id="IPR016035">
    <property type="entry name" value="Acyl_Trfase/lysoPLipase"/>
</dbReference>
<organism evidence="10 11">
    <name type="scientific">Micromonospora inaquosa</name>
    <dbReference type="NCBI Taxonomy" id="2203716"/>
    <lineage>
        <taxon>Bacteria</taxon>
        <taxon>Bacillati</taxon>
        <taxon>Actinomycetota</taxon>
        <taxon>Actinomycetes</taxon>
        <taxon>Micromonosporales</taxon>
        <taxon>Micromonosporaceae</taxon>
        <taxon>Micromonospora</taxon>
    </lineage>
</organism>
<evidence type="ECO:0000313" key="10">
    <source>
        <dbReference type="EMBL" id="RQX01381.1"/>
    </source>
</evidence>
<dbReference type="SUPFAM" id="SSF55048">
    <property type="entry name" value="Probable ACP-binding domain of malonyl-CoA ACP transacylase"/>
    <property type="match status" value="1"/>
</dbReference>
<dbReference type="GO" id="GO:0004312">
    <property type="term" value="F:fatty acid synthase activity"/>
    <property type="evidence" value="ECO:0007669"/>
    <property type="project" value="TreeGrafter"/>
</dbReference>
<feature type="region of interest" description="Disordered" evidence="6">
    <location>
        <begin position="879"/>
        <end position="925"/>
    </location>
</feature>
<dbReference type="InterPro" id="IPR013968">
    <property type="entry name" value="PKS_KR"/>
</dbReference>